<feature type="region of interest" description="Disordered" evidence="4">
    <location>
        <begin position="96"/>
        <end position="128"/>
    </location>
</feature>
<dbReference type="InterPro" id="IPR051946">
    <property type="entry name" value="Intracell_Traff-Reg"/>
</dbReference>
<dbReference type="GO" id="GO:0006605">
    <property type="term" value="P:protein targeting"/>
    <property type="evidence" value="ECO:0007669"/>
    <property type="project" value="TreeGrafter"/>
</dbReference>
<dbReference type="PANTHER" id="PTHR15751">
    <property type="entry name" value="TRAFFICKING KINESIN-BINDING PROTEIN"/>
    <property type="match status" value="1"/>
</dbReference>
<feature type="domain" description="HAP1 N-terminal" evidence="5">
    <location>
        <begin position="1"/>
        <end position="121"/>
    </location>
</feature>
<keyword evidence="2" id="KW-0175">Coiled coil</keyword>
<protein>
    <recommendedName>
        <fullName evidence="5">HAP1 N-terminal domain-containing protein</fullName>
    </recommendedName>
</protein>
<evidence type="ECO:0000256" key="4">
    <source>
        <dbReference type="SAM" id="MobiDB-lite"/>
    </source>
</evidence>
<evidence type="ECO:0000256" key="1">
    <source>
        <dbReference type="ARBA" id="ARBA00004173"/>
    </source>
</evidence>
<dbReference type="SMART" id="SM01424">
    <property type="entry name" value="HAP1_N"/>
    <property type="match status" value="1"/>
</dbReference>
<dbReference type="EMBL" id="FZQP02001992">
    <property type="protein sequence ID" value="VVC94388.1"/>
    <property type="molecule type" value="Genomic_DNA"/>
</dbReference>
<comment type="subcellular location">
    <subcellularLocation>
        <location evidence="1">Mitochondrion</location>
    </subcellularLocation>
</comment>
<sequence>MTKTYNDIEAVTRLLEEKEKDLELTARIGKELLAANGRLEARVTALEADLRGARDHITQLKHELSTKSDLLQVLTNDTEDSPTEEREEATAVALRRRTGALERENRALRDEAAPDRGTRSHVTDLGDY</sequence>
<keyword evidence="3" id="KW-0496">Mitochondrion</keyword>
<dbReference type="GO" id="GO:0005739">
    <property type="term" value="C:mitochondrion"/>
    <property type="evidence" value="ECO:0007669"/>
    <property type="project" value="UniProtKB-SubCell"/>
</dbReference>
<accession>A0A5E4Q837</accession>
<proteinExistence type="predicted"/>
<dbReference type="InterPro" id="IPR006933">
    <property type="entry name" value="HAP1_N"/>
</dbReference>
<dbReference type="AlphaFoldDB" id="A0A5E4Q837"/>
<dbReference type="Pfam" id="PF04849">
    <property type="entry name" value="HAP1_N"/>
    <property type="match status" value="1"/>
</dbReference>
<evidence type="ECO:0000256" key="2">
    <source>
        <dbReference type="ARBA" id="ARBA00023054"/>
    </source>
</evidence>
<dbReference type="GO" id="GO:0031410">
    <property type="term" value="C:cytoplasmic vesicle"/>
    <property type="evidence" value="ECO:0007669"/>
    <property type="project" value="TreeGrafter"/>
</dbReference>
<gene>
    <name evidence="6" type="ORF">LSINAPIS_LOCUS6356</name>
</gene>
<reference evidence="6 7" key="1">
    <citation type="submission" date="2017-07" db="EMBL/GenBank/DDBJ databases">
        <authorList>
            <person name="Talla V."/>
            <person name="Backstrom N."/>
        </authorList>
    </citation>
    <scope>NUCLEOTIDE SEQUENCE [LARGE SCALE GENOMIC DNA]</scope>
</reference>
<dbReference type="GO" id="GO:0017022">
    <property type="term" value="F:myosin binding"/>
    <property type="evidence" value="ECO:0007669"/>
    <property type="project" value="TreeGrafter"/>
</dbReference>
<evidence type="ECO:0000313" key="7">
    <source>
        <dbReference type="Proteomes" id="UP000324832"/>
    </source>
</evidence>
<dbReference type="Proteomes" id="UP000324832">
    <property type="component" value="Unassembled WGS sequence"/>
</dbReference>
<dbReference type="GO" id="GO:0047496">
    <property type="term" value="P:vesicle transport along microtubule"/>
    <property type="evidence" value="ECO:0007669"/>
    <property type="project" value="TreeGrafter"/>
</dbReference>
<organism evidence="6 7">
    <name type="scientific">Leptidea sinapis</name>
    <dbReference type="NCBI Taxonomy" id="189913"/>
    <lineage>
        <taxon>Eukaryota</taxon>
        <taxon>Metazoa</taxon>
        <taxon>Ecdysozoa</taxon>
        <taxon>Arthropoda</taxon>
        <taxon>Hexapoda</taxon>
        <taxon>Insecta</taxon>
        <taxon>Pterygota</taxon>
        <taxon>Neoptera</taxon>
        <taxon>Endopterygota</taxon>
        <taxon>Lepidoptera</taxon>
        <taxon>Glossata</taxon>
        <taxon>Ditrysia</taxon>
        <taxon>Papilionoidea</taxon>
        <taxon>Pieridae</taxon>
        <taxon>Dismorphiinae</taxon>
        <taxon>Leptidea</taxon>
    </lineage>
</organism>
<dbReference type="GO" id="GO:0048311">
    <property type="term" value="P:mitochondrion distribution"/>
    <property type="evidence" value="ECO:0007669"/>
    <property type="project" value="TreeGrafter"/>
</dbReference>
<dbReference type="PANTHER" id="PTHR15751:SF12">
    <property type="entry name" value="TRAFFICKING KINESIN-BINDING PROTEIN MILT"/>
    <property type="match status" value="1"/>
</dbReference>
<evidence type="ECO:0000313" key="6">
    <source>
        <dbReference type="EMBL" id="VVC94388.1"/>
    </source>
</evidence>
<evidence type="ECO:0000256" key="3">
    <source>
        <dbReference type="ARBA" id="ARBA00023128"/>
    </source>
</evidence>
<feature type="compositionally biased region" description="Basic and acidic residues" evidence="4">
    <location>
        <begin position="99"/>
        <end position="128"/>
    </location>
</feature>
<name>A0A5E4Q837_9NEOP</name>
<evidence type="ECO:0000259" key="5">
    <source>
        <dbReference type="SMART" id="SM01424"/>
    </source>
</evidence>
<keyword evidence="7" id="KW-1185">Reference proteome</keyword>